<dbReference type="AlphaFoldDB" id="A0A5N6QFJ1"/>
<dbReference type="OrthoDB" id="1436760at2759"/>
<organism evidence="7 8">
    <name type="scientific">Carpinus fangiana</name>
    <dbReference type="NCBI Taxonomy" id="176857"/>
    <lineage>
        <taxon>Eukaryota</taxon>
        <taxon>Viridiplantae</taxon>
        <taxon>Streptophyta</taxon>
        <taxon>Embryophyta</taxon>
        <taxon>Tracheophyta</taxon>
        <taxon>Spermatophyta</taxon>
        <taxon>Magnoliopsida</taxon>
        <taxon>eudicotyledons</taxon>
        <taxon>Gunneridae</taxon>
        <taxon>Pentapetalae</taxon>
        <taxon>rosids</taxon>
        <taxon>fabids</taxon>
        <taxon>Fagales</taxon>
        <taxon>Betulaceae</taxon>
        <taxon>Carpinus</taxon>
    </lineage>
</organism>
<dbReference type="Proteomes" id="UP000327013">
    <property type="component" value="Chromosome 1"/>
</dbReference>
<protein>
    <recommendedName>
        <fullName evidence="6">GRF-type domain-containing protein</fullName>
    </recommendedName>
</protein>
<dbReference type="PROSITE" id="PS51999">
    <property type="entry name" value="ZF_GRF"/>
    <property type="match status" value="1"/>
</dbReference>
<keyword evidence="5" id="KW-0812">Transmembrane</keyword>
<dbReference type="Pfam" id="PF06839">
    <property type="entry name" value="Zn_ribbon_GRF"/>
    <property type="match status" value="1"/>
</dbReference>
<evidence type="ECO:0000256" key="5">
    <source>
        <dbReference type="SAM" id="Phobius"/>
    </source>
</evidence>
<evidence type="ECO:0000256" key="2">
    <source>
        <dbReference type="ARBA" id="ARBA00022771"/>
    </source>
</evidence>
<keyword evidence="2 4" id="KW-0863">Zinc-finger</keyword>
<dbReference type="GO" id="GO:0008270">
    <property type="term" value="F:zinc ion binding"/>
    <property type="evidence" value="ECO:0007669"/>
    <property type="project" value="UniProtKB-KW"/>
</dbReference>
<keyword evidence="8" id="KW-1185">Reference proteome</keyword>
<reference evidence="7 8" key="1">
    <citation type="submission" date="2019-06" db="EMBL/GenBank/DDBJ databases">
        <title>A chromosomal-level reference genome of Carpinus fangiana (Coryloideae, Betulaceae).</title>
        <authorList>
            <person name="Yang X."/>
            <person name="Wang Z."/>
            <person name="Zhang L."/>
            <person name="Hao G."/>
            <person name="Liu J."/>
            <person name="Yang Y."/>
        </authorList>
    </citation>
    <scope>NUCLEOTIDE SEQUENCE [LARGE SCALE GENOMIC DNA]</scope>
    <source>
        <strain evidence="7">Cfa_2016G</strain>
        <tissue evidence="7">Leaf</tissue>
    </source>
</reference>
<evidence type="ECO:0000259" key="6">
    <source>
        <dbReference type="PROSITE" id="PS51999"/>
    </source>
</evidence>
<evidence type="ECO:0000256" key="3">
    <source>
        <dbReference type="ARBA" id="ARBA00022833"/>
    </source>
</evidence>
<evidence type="ECO:0000313" key="7">
    <source>
        <dbReference type="EMBL" id="KAE7997957.1"/>
    </source>
</evidence>
<keyword evidence="1" id="KW-0479">Metal-binding</keyword>
<proteinExistence type="predicted"/>
<keyword evidence="5" id="KW-0472">Membrane</keyword>
<evidence type="ECO:0000256" key="4">
    <source>
        <dbReference type="PROSITE-ProRule" id="PRU01343"/>
    </source>
</evidence>
<evidence type="ECO:0000256" key="1">
    <source>
        <dbReference type="ARBA" id="ARBA00022723"/>
    </source>
</evidence>
<evidence type="ECO:0000313" key="8">
    <source>
        <dbReference type="Proteomes" id="UP000327013"/>
    </source>
</evidence>
<feature type="domain" description="GRF-type" evidence="6">
    <location>
        <begin position="7"/>
        <end position="48"/>
    </location>
</feature>
<sequence>MEAAPFCPCGAGRMVLLMARTKSNYGRRFYRCPQWKNHQGGFLWIDDCPMDRARWLRNDEENVDFEAPMVGHHSIVSSVDGPQYHGGNEDSAVVGSGHLSMLSPCCACSKLTIIFGCMVVIISIVIMIG</sequence>
<keyword evidence="3" id="KW-0862">Zinc</keyword>
<accession>A0A5N6QFJ1</accession>
<dbReference type="EMBL" id="CM017321">
    <property type="protein sequence ID" value="KAE7997957.1"/>
    <property type="molecule type" value="Genomic_DNA"/>
</dbReference>
<name>A0A5N6QFJ1_9ROSI</name>
<gene>
    <name evidence="7" type="ORF">FH972_002543</name>
</gene>
<feature type="transmembrane region" description="Helical" evidence="5">
    <location>
        <begin position="111"/>
        <end position="128"/>
    </location>
</feature>
<dbReference type="InterPro" id="IPR010666">
    <property type="entry name" value="Znf_GRF"/>
</dbReference>
<keyword evidence="5" id="KW-1133">Transmembrane helix</keyword>